<comment type="function">
    <text evidence="8">Catalyzes two activities which are involved in the cyclic version of arginine biosynthesis: the synthesis of acetylglutamate from glutamate and acetyl-CoA, and of ornithine by transacetylation between acetylornithine and glutamate.</text>
</comment>
<feature type="chain" id="PRO_5040558871" description="Arginine biosynthesis bifunctional protein ArgJ beta chain" evidence="8">
    <location>
        <begin position="101"/>
        <end position="314"/>
    </location>
</feature>
<comment type="subcellular location">
    <subcellularLocation>
        <location evidence="8">Mitochondrion matrix</location>
    </subcellularLocation>
</comment>
<organism evidence="9">
    <name type="scientific">Cyprideis torosa</name>
    <dbReference type="NCBI Taxonomy" id="163714"/>
    <lineage>
        <taxon>Eukaryota</taxon>
        <taxon>Metazoa</taxon>
        <taxon>Ecdysozoa</taxon>
        <taxon>Arthropoda</taxon>
        <taxon>Crustacea</taxon>
        <taxon>Oligostraca</taxon>
        <taxon>Ostracoda</taxon>
        <taxon>Podocopa</taxon>
        <taxon>Podocopida</taxon>
        <taxon>Cytherocopina</taxon>
        <taxon>Cytheroidea</taxon>
        <taxon>Cytherideidae</taxon>
        <taxon>Cyprideis</taxon>
    </lineage>
</organism>
<feature type="binding site" evidence="8">
    <location>
        <position position="64"/>
    </location>
    <ligand>
        <name>substrate</name>
    </ligand>
</feature>
<dbReference type="InterPro" id="IPR042195">
    <property type="entry name" value="ArgJ_beta_C"/>
</dbReference>
<dbReference type="PANTHER" id="PTHR23100">
    <property type="entry name" value="ARGININE BIOSYNTHESIS BIFUNCTIONAL PROTEIN ARGJ"/>
    <property type="match status" value="1"/>
</dbReference>
<dbReference type="Gene3D" id="3.10.20.340">
    <property type="entry name" value="ArgJ beta chain, C-terminal domain"/>
    <property type="match status" value="1"/>
</dbReference>
<dbReference type="SUPFAM" id="SSF56266">
    <property type="entry name" value="DmpA/ArgJ-like"/>
    <property type="match status" value="1"/>
</dbReference>
<dbReference type="GO" id="GO:0004358">
    <property type="term" value="F:L-glutamate N-acetyltransferase activity, acting on acetyl-L-ornithine as donor"/>
    <property type="evidence" value="ECO:0007669"/>
    <property type="project" value="UniProtKB-UniRule"/>
</dbReference>
<feature type="site" description="Involved in the stabilization of negative charge on the oxyanion by the formation of the oxyanion hole" evidence="8">
    <location>
        <position position="27"/>
    </location>
</feature>
<feature type="binding site" evidence="8">
    <location>
        <position position="101"/>
    </location>
    <ligand>
        <name>substrate</name>
    </ligand>
</feature>
<sequence length="314" mass="32783">MENALFTCERLADITGVDAPAVLPFSTGVIGQQLPVDRLTAALPAAVDALAEDCWMEAARAIMTTDTLPKGVSRTLDVDGSTVTITGIAKGSGMIRPDMATMLSYVATDAQIDQAILQQLLGAAVDKSFNSITVDGDTSTNDACVLIATGASGVHIDKGSRLAAFTAVLDEVMTTLAQAIVRDGEGATKFISLRVSGAKDTEEAREVAFTVAHSPLVKTAMFASDANWGRILAAIGRASVDSLNVSLVDIAVGGVSIVEAGEPAASYTEEQGAAAFARAEIEVHISLHRGDVEATVWTCDFSHEYVSINADYRS</sequence>
<feature type="binding site" evidence="8">
    <location>
        <position position="90"/>
    </location>
    <ligand>
        <name>substrate</name>
    </ligand>
</feature>
<feature type="site" description="Cleavage; by autolysis" evidence="8">
    <location>
        <begin position="100"/>
        <end position="101"/>
    </location>
</feature>
<evidence type="ECO:0000256" key="1">
    <source>
        <dbReference type="ARBA" id="ARBA00006774"/>
    </source>
</evidence>
<dbReference type="FunFam" id="3.10.20.340:FF:000001">
    <property type="entry name" value="Arginine biosynthesis bifunctional protein ArgJ, chloroplastic"/>
    <property type="match status" value="1"/>
</dbReference>
<dbReference type="CDD" id="cd02152">
    <property type="entry name" value="OAT"/>
    <property type="match status" value="1"/>
</dbReference>
<dbReference type="OrthoDB" id="10062660at2759"/>
<feature type="binding site" evidence="8">
    <location>
        <position position="314"/>
    </location>
    <ligand>
        <name>substrate</name>
    </ligand>
</feature>
<reference evidence="9" key="1">
    <citation type="submission" date="2020-11" db="EMBL/GenBank/DDBJ databases">
        <authorList>
            <person name="Tran Van P."/>
        </authorList>
    </citation>
    <scope>NUCLEOTIDE SEQUENCE</scope>
</reference>
<comment type="subunit">
    <text evidence="8">Heterodimer of an alpha and a beta chain.</text>
</comment>
<dbReference type="NCBIfam" id="TIGR00120">
    <property type="entry name" value="ArgJ"/>
    <property type="match status" value="1"/>
</dbReference>
<dbReference type="AlphaFoldDB" id="A0A7R8WZM7"/>
<keyword evidence="2 8" id="KW-0055">Arginine biosynthesis</keyword>
<comment type="similarity">
    <text evidence="1 8">Belongs to the ArgJ family.</text>
</comment>
<comment type="PTM">
    <text evidence="8">The alpha and beta chains are autoproteolytically processed from a single precursor protein within the mitochondrion.</text>
</comment>
<dbReference type="GO" id="GO:0004042">
    <property type="term" value="F:L-glutamate N-acetyltransferase activity"/>
    <property type="evidence" value="ECO:0007669"/>
    <property type="project" value="UniProtKB-UniRule"/>
</dbReference>
<dbReference type="EC" id="2.3.1.1" evidence="8"/>
<evidence type="ECO:0000256" key="3">
    <source>
        <dbReference type="ARBA" id="ARBA00022605"/>
    </source>
</evidence>
<name>A0A7R8WZM7_9CRUS</name>
<dbReference type="EC" id="2.3.1.35" evidence="8"/>
<dbReference type="UniPathway" id="UPA00068">
    <property type="reaction ID" value="UER00106"/>
</dbReference>
<protein>
    <recommendedName>
        <fullName evidence="8">Arginine biosynthesis bifunctional protein ArgJ, mitochondrial</fullName>
    </recommendedName>
    <domain>
        <recommendedName>
            <fullName evidence="8">Glutamate N-acetyltransferase</fullName>
            <shortName evidence="8">GAT</shortName>
            <ecNumber evidence="8">2.3.1.35</ecNumber>
        </recommendedName>
        <alternativeName>
            <fullName evidence="8">Ornithine acetyltransferase</fullName>
            <shortName evidence="8">OATase</shortName>
        </alternativeName>
        <alternativeName>
            <fullName evidence="8">Ornithine transacetylase</fullName>
        </alternativeName>
    </domain>
    <domain>
        <recommendedName>
            <fullName evidence="8">Amino-acid acetyltransferase</fullName>
            <ecNumber evidence="8">2.3.1.1</ecNumber>
        </recommendedName>
        <alternativeName>
            <fullName evidence="8">N-acetylglutamate synthase</fullName>
            <shortName evidence="8">AGS</shortName>
        </alternativeName>
    </domain>
    <component>
        <recommendedName>
            <fullName evidence="8">Arginine biosynthesis bifunctional protein ArgJ alpha chain</fullName>
        </recommendedName>
    </component>
    <component>
        <recommendedName>
            <fullName evidence="8">Arginine biosynthesis bifunctional protein ArgJ beta chain</fullName>
        </recommendedName>
    </component>
</protein>
<dbReference type="NCBIfam" id="NF003802">
    <property type="entry name" value="PRK05388.1"/>
    <property type="match status" value="1"/>
</dbReference>
<dbReference type="Gene3D" id="3.60.70.12">
    <property type="entry name" value="L-amino peptidase D-ALA esterase/amidase"/>
    <property type="match status" value="1"/>
</dbReference>
<feature type="binding site" evidence="8">
    <location>
        <position position="185"/>
    </location>
    <ligand>
        <name>substrate</name>
    </ligand>
</feature>
<comment type="catalytic activity">
    <reaction evidence="8">
        <text>N(2)-acetyl-L-ornithine + L-glutamate = N-acetyl-L-glutamate + L-ornithine</text>
        <dbReference type="Rhea" id="RHEA:15349"/>
        <dbReference type="ChEBI" id="CHEBI:29985"/>
        <dbReference type="ChEBI" id="CHEBI:44337"/>
        <dbReference type="ChEBI" id="CHEBI:46911"/>
        <dbReference type="ChEBI" id="CHEBI:57805"/>
        <dbReference type="EC" id="2.3.1.35"/>
    </reaction>
</comment>
<dbReference type="GO" id="GO:0006526">
    <property type="term" value="P:L-arginine biosynthetic process"/>
    <property type="evidence" value="ECO:0007669"/>
    <property type="project" value="UniProtKB-UniRule"/>
</dbReference>
<feature type="site" description="Involved in the stabilization of negative charge on the oxyanion by the formation of the oxyanion hole" evidence="8">
    <location>
        <position position="28"/>
    </location>
</feature>
<dbReference type="InterPro" id="IPR016117">
    <property type="entry name" value="ArgJ-like_dom_sf"/>
</dbReference>
<comment type="catalytic activity">
    <reaction evidence="8">
        <text>L-glutamate + acetyl-CoA = N-acetyl-L-glutamate + CoA + H(+)</text>
        <dbReference type="Rhea" id="RHEA:24292"/>
        <dbReference type="ChEBI" id="CHEBI:15378"/>
        <dbReference type="ChEBI" id="CHEBI:29985"/>
        <dbReference type="ChEBI" id="CHEBI:44337"/>
        <dbReference type="ChEBI" id="CHEBI:57287"/>
        <dbReference type="ChEBI" id="CHEBI:57288"/>
        <dbReference type="EC" id="2.3.1.1"/>
    </reaction>
</comment>
<feature type="active site" description="Nucleophile" evidence="8">
    <location>
        <position position="101"/>
    </location>
</feature>
<keyword evidence="8" id="KW-0496">Mitochondrion</keyword>
<keyword evidence="6 8" id="KW-0511">Multifunctional enzyme</keyword>
<evidence type="ECO:0000256" key="7">
    <source>
        <dbReference type="ARBA" id="ARBA00023315"/>
    </source>
</evidence>
<evidence type="ECO:0000256" key="6">
    <source>
        <dbReference type="ARBA" id="ARBA00023268"/>
    </source>
</evidence>
<comment type="pathway">
    <text evidence="8">Amino-acid biosynthesis; L-arginine biosynthesis; L-ornithine and N-acetyl-L-glutamate from L-glutamate and N(2)-acetyl-L-ornithine (cyclic): step 1/1.</text>
</comment>
<evidence type="ECO:0000313" key="9">
    <source>
        <dbReference type="EMBL" id="CAD7238168.1"/>
    </source>
</evidence>
<comment type="pathway">
    <text evidence="8">Amino-acid biosynthesis; L-arginine biosynthesis; N(2)-acetyl-L-ornithine from L-glutamate: step 1/4.</text>
</comment>
<dbReference type="GO" id="GO:0006592">
    <property type="term" value="P:ornithine biosynthetic process"/>
    <property type="evidence" value="ECO:0007669"/>
    <property type="project" value="TreeGrafter"/>
</dbReference>
<dbReference type="Pfam" id="PF01960">
    <property type="entry name" value="ArgJ"/>
    <property type="match status" value="1"/>
</dbReference>
<keyword evidence="7 8" id="KW-0012">Acyltransferase</keyword>
<evidence type="ECO:0000256" key="2">
    <source>
        <dbReference type="ARBA" id="ARBA00022571"/>
    </source>
</evidence>
<dbReference type="GO" id="GO:0005759">
    <property type="term" value="C:mitochondrial matrix"/>
    <property type="evidence" value="ECO:0007669"/>
    <property type="project" value="UniProtKB-SubCell"/>
</dbReference>
<feature type="binding site" evidence="8">
    <location>
        <position position="309"/>
    </location>
    <ligand>
        <name>substrate</name>
    </ligand>
</feature>
<dbReference type="HAMAP" id="MF_01106">
    <property type="entry name" value="ArgJ"/>
    <property type="match status" value="1"/>
</dbReference>
<keyword evidence="3 8" id="KW-0028">Amino-acid biosynthesis</keyword>
<dbReference type="InterPro" id="IPR002813">
    <property type="entry name" value="Arg_biosynth_ArgJ"/>
</dbReference>
<keyword evidence="5 8" id="KW-0068">Autocatalytic cleavage</keyword>
<evidence type="ECO:0000256" key="4">
    <source>
        <dbReference type="ARBA" id="ARBA00022679"/>
    </source>
</evidence>
<dbReference type="EMBL" id="OB697271">
    <property type="protein sequence ID" value="CAD7238168.1"/>
    <property type="molecule type" value="Genomic_DNA"/>
</dbReference>
<dbReference type="PANTHER" id="PTHR23100:SF0">
    <property type="entry name" value="ARGININE BIOSYNTHESIS BIFUNCTIONAL PROTEIN ARGJ, MITOCHONDRIAL"/>
    <property type="match status" value="1"/>
</dbReference>
<evidence type="ECO:0000256" key="5">
    <source>
        <dbReference type="ARBA" id="ARBA00022813"/>
    </source>
</evidence>
<accession>A0A7R8WZM7</accession>
<proteinExistence type="inferred from homology"/>
<feature type="chain" id="PRO_5040558872" description="Arginine biosynthesis bifunctional protein ArgJ alpha chain" evidence="8">
    <location>
        <begin position="1"/>
        <end position="100"/>
    </location>
</feature>
<keyword evidence="4 8" id="KW-0808">Transferase</keyword>
<gene>
    <name evidence="9" type="ORF">CTOB1V02_LOCUS15983</name>
</gene>
<evidence type="ECO:0000256" key="8">
    <source>
        <dbReference type="HAMAP-Rule" id="MF_03124"/>
    </source>
</evidence>